<comment type="caution">
    <text evidence="2">The sequence shown here is derived from an EMBL/GenBank/DDBJ whole genome shotgun (WGS) entry which is preliminary data.</text>
</comment>
<gene>
    <name evidence="2" type="ORF">D7M11_07795</name>
</gene>
<keyword evidence="3" id="KW-1185">Reference proteome</keyword>
<dbReference type="Proteomes" id="UP000282311">
    <property type="component" value="Unassembled WGS sequence"/>
</dbReference>
<name>A0A3B0CMT4_9BACL</name>
<feature type="region of interest" description="Disordered" evidence="1">
    <location>
        <begin position="1"/>
        <end position="25"/>
    </location>
</feature>
<feature type="compositionally biased region" description="Polar residues" evidence="1">
    <location>
        <begin position="10"/>
        <end position="25"/>
    </location>
</feature>
<evidence type="ECO:0000313" key="2">
    <source>
        <dbReference type="EMBL" id="RKN85579.1"/>
    </source>
</evidence>
<evidence type="ECO:0000256" key="1">
    <source>
        <dbReference type="SAM" id="MobiDB-lite"/>
    </source>
</evidence>
<dbReference type="AlphaFoldDB" id="A0A3B0CMT4"/>
<sequence length="72" mass="8225">MQAGCRNIRLPTSGSAPLQSGADQGRVTTSVVARLFYFMYNTNENRFVFYPNRFFLFLPVWPASPYTEIGVR</sequence>
<proteinExistence type="predicted"/>
<evidence type="ECO:0000313" key="3">
    <source>
        <dbReference type="Proteomes" id="UP000282311"/>
    </source>
</evidence>
<reference evidence="2 3" key="1">
    <citation type="journal article" date="2007" name="Int. J. Syst. Evol. Microbiol.">
        <title>Paenibacillus ginsengarvi sp. nov., isolated from soil from ginseng cultivation.</title>
        <authorList>
            <person name="Yoon M.H."/>
            <person name="Ten L.N."/>
            <person name="Im W.T."/>
        </authorList>
    </citation>
    <scope>NUCLEOTIDE SEQUENCE [LARGE SCALE GENOMIC DNA]</scope>
    <source>
        <strain evidence="2 3">KCTC 13059</strain>
    </source>
</reference>
<protein>
    <submittedName>
        <fullName evidence="2">Uncharacterized protein</fullName>
    </submittedName>
</protein>
<organism evidence="2 3">
    <name type="scientific">Paenibacillus ginsengarvi</name>
    <dbReference type="NCBI Taxonomy" id="400777"/>
    <lineage>
        <taxon>Bacteria</taxon>
        <taxon>Bacillati</taxon>
        <taxon>Bacillota</taxon>
        <taxon>Bacilli</taxon>
        <taxon>Bacillales</taxon>
        <taxon>Paenibacillaceae</taxon>
        <taxon>Paenibacillus</taxon>
    </lineage>
</organism>
<dbReference type="EMBL" id="RBAH01000004">
    <property type="protein sequence ID" value="RKN85579.1"/>
    <property type="molecule type" value="Genomic_DNA"/>
</dbReference>
<accession>A0A3B0CMT4</accession>